<evidence type="ECO:0000313" key="3">
    <source>
        <dbReference type="Proteomes" id="UP000590412"/>
    </source>
</evidence>
<gene>
    <name evidence="2" type="ORF">FOB60_004937</name>
</gene>
<evidence type="ECO:0000256" key="1">
    <source>
        <dbReference type="SAM" id="Phobius"/>
    </source>
</evidence>
<dbReference type="AlphaFoldDB" id="A0A8X7NJS5"/>
<keyword evidence="1" id="KW-0812">Transmembrane</keyword>
<feature type="transmembrane region" description="Helical" evidence="1">
    <location>
        <begin position="21"/>
        <end position="40"/>
    </location>
</feature>
<accession>A0A8X7NJS5</accession>
<keyword evidence="1" id="KW-0472">Membrane</keyword>
<keyword evidence="1" id="KW-1133">Transmembrane helix</keyword>
<protein>
    <submittedName>
        <fullName evidence="2">Putative integral membrane protein</fullName>
    </submittedName>
</protein>
<dbReference type="OrthoDB" id="4020015at2759"/>
<comment type="caution">
    <text evidence="2">The sequence shown here is derived from an EMBL/GenBank/DDBJ whole genome shotgun (WGS) entry which is preliminary data.</text>
</comment>
<organism evidence="2 3">
    <name type="scientific">Candida parapsilosis</name>
    <name type="common">Yeast</name>
    <dbReference type="NCBI Taxonomy" id="5480"/>
    <lineage>
        <taxon>Eukaryota</taxon>
        <taxon>Fungi</taxon>
        <taxon>Dikarya</taxon>
        <taxon>Ascomycota</taxon>
        <taxon>Saccharomycotina</taxon>
        <taxon>Pichiomycetes</taxon>
        <taxon>Debaryomycetaceae</taxon>
        <taxon>Candida/Lodderomyces clade</taxon>
        <taxon>Candida</taxon>
    </lineage>
</organism>
<evidence type="ECO:0000313" key="2">
    <source>
        <dbReference type="EMBL" id="KAF6045365.1"/>
    </source>
</evidence>
<name>A0A8X7NJS5_CANPA</name>
<proteinExistence type="predicted"/>
<dbReference type="Proteomes" id="UP000590412">
    <property type="component" value="Unassembled WGS sequence"/>
</dbReference>
<reference evidence="2" key="1">
    <citation type="submission" date="2020-03" db="EMBL/GenBank/DDBJ databases">
        <title>FDA dAtabase for Regulatory Grade micrObial Sequences (FDA-ARGOS): Supporting development and validation of Infectious Disease Dx tests.</title>
        <authorList>
            <person name="Campos J."/>
            <person name="Goldberg B."/>
            <person name="Tallon L."/>
            <person name="Sadzewicz L."/>
            <person name="Vavikolanu K."/>
            <person name="Mehta A."/>
            <person name="Aluvathingal J."/>
            <person name="Nadendla S."/>
            <person name="Nandy P."/>
            <person name="Geyer C."/>
            <person name="Yan Y."/>
            <person name="Sichtig H."/>
        </authorList>
    </citation>
    <scope>NUCLEOTIDE SEQUENCE [LARGE SCALE GENOMIC DNA]</scope>
    <source>
        <strain evidence="2">FDAARGOS_652</strain>
    </source>
</reference>
<sequence>MPSSTQELLERQENLKSSNYLLYKLNSLYYLYFYSTPLPYSTLGESIFFNGIILSLTVLLIYYTVWSLPLKLLHSSENLYYYLTGKLITFDVLHAINTLFHLNGENSTFVINHWSDLPKVIRI</sequence>
<dbReference type="EMBL" id="JABWAB010000009">
    <property type="protein sequence ID" value="KAF6045365.1"/>
    <property type="molecule type" value="Genomic_DNA"/>
</dbReference>
<feature type="transmembrane region" description="Helical" evidence="1">
    <location>
        <begin position="46"/>
        <end position="65"/>
    </location>
</feature>